<evidence type="ECO:0000313" key="7">
    <source>
        <dbReference type="Proteomes" id="UP001473302"/>
    </source>
</evidence>
<organism evidence="6 7">
    <name type="scientific">Mucor flavus</name>
    <dbReference type="NCBI Taxonomy" id="439312"/>
    <lineage>
        <taxon>Eukaryota</taxon>
        <taxon>Fungi</taxon>
        <taxon>Fungi incertae sedis</taxon>
        <taxon>Mucoromycota</taxon>
        <taxon>Mucoromycotina</taxon>
        <taxon>Mucoromycetes</taxon>
        <taxon>Mucorales</taxon>
        <taxon>Mucorineae</taxon>
        <taxon>Mucoraceae</taxon>
        <taxon>Mucor</taxon>
    </lineage>
</organism>
<evidence type="ECO:0000256" key="3">
    <source>
        <dbReference type="ARBA" id="ARBA00023274"/>
    </source>
</evidence>
<dbReference type="EMBL" id="BAABUK010000013">
    <property type="protein sequence ID" value="GAA5812367.1"/>
    <property type="molecule type" value="Genomic_DNA"/>
</dbReference>
<protein>
    <recommendedName>
        <fullName evidence="8">Ribosomal protein L13</fullName>
    </recommendedName>
</protein>
<dbReference type="Gene3D" id="3.90.1180.10">
    <property type="entry name" value="Ribosomal protein L13"/>
    <property type="match status" value="1"/>
</dbReference>
<dbReference type="HAMAP" id="MF_01366">
    <property type="entry name" value="Ribosomal_uL13"/>
    <property type="match status" value="1"/>
</dbReference>
<keyword evidence="5" id="KW-0472">Membrane</keyword>
<evidence type="ECO:0008006" key="8">
    <source>
        <dbReference type="Google" id="ProtNLM"/>
    </source>
</evidence>
<feature type="transmembrane region" description="Helical" evidence="5">
    <location>
        <begin position="196"/>
        <end position="218"/>
    </location>
</feature>
<dbReference type="InterPro" id="IPR036899">
    <property type="entry name" value="Ribosomal_uL13_sf"/>
</dbReference>
<keyword evidence="3 4" id="KW-0687">Ribonucleoprotein</keyword>
<keyword evidence="5" id="KW-0812">Transmembrane</keyword>
<keyword evidence="2 4" id="KW-0689">Ribosomal protein</keyword>
<dbReference type="Gene3D" id="3.40.1000.10">
    <property type="entry name" value="Mog1/PsbP, alpha/beta/alpha sandwich"/>
    <property type="match status" value="1"/>
</dbReference>
<gene>
    <name evidence="6" type="ORF">MFLAVUS_005819</name>
</gene>
<evidence type="ECO:0000256" key="2">
    <source>
        <dbReference type="ARBA" id="ARBA00022980"/>
    </source>
</evidence>
<comment type="similarity">
    <text evidence="1 4">Belongs to the universal ribosomal protein uL13 family.</text>
</comment>
<dbReference type="SUPFAM" id="SSF55724">
    <property type="entry name" value="Mog1p/PsbP-like"/>
    <property type="match status" value="1"/>
</dbReference>
<dbReference type="CDD" id="cd00392">
    <property type="entry name" value="Ribosomal_L13"/>
    <property type="match status" value="1"/>
</dbReference>
<dbReference type="InterPro" id="IPR023563">
    <property type="entry name" value="Ribosomal_uL13_CS"/>
</dbReference>
<dbReference type="PANTHER" id="PTHR11545:SF2">
    <property type="entry name" value="LARGE RIBOSOMAL SUBUNIT PROTEIN UL13M"/>
    <property type="match status" value="1"/>
</dbReference>
<accession>A0ABP9YZT1</accession>
<sequence>MEEAHSFLSTMNTQQLFGGAITTTVKNSFVDASQFRQIPDNQEVFVDMSTQQSLIFELLEQVEASNQEIAKYHFQQLADDNEAAESTVTTIDSLNPKDIAPHLPQDATEIHILQGTQKISKFNEKDAYNTVEIILAVVRLTKVSTDFVISVNAPVKLAPVSSEQESAQEVMAIDIETTKQEVLDILNNLTVKNWELFGFFLSLSYFIYKLLVVIIITWRKHETIFVPVKKEMSQAIGNTALAYARVWHVVDAKQRVMGRLATNIATTLMGKHKPIYDPAADCGDYVVVLNAKEILVSGKKAEQKLYRHHTMHPGGLKEITFNNLQAKDATEPLRKAISGMLPKNKLRQVRMDRLKIFEGAEHPYGANIIIQHGVKKD</sequence>
<reference evidence="6 7" key="1">
    <citation type="submission" date="2024-04" db="EMBL/GenBank/DDBJ databases">
        <title>genome sequences of Mucor flavus KT1a and Helicostylum pulchrum KT1b strains isolated from the surface of a dry-aged beef.</title>
        <authorList>
            <person name="Toyotome T."/>
            <person name="Hosono M."/>
            <person name="Torimaru M."/>
            <person name="Fukuda K."/>
            <person name="Mikami N."/>
        </authorList>
    </citation>
    <scope>NUCLEOTIDE SEQUENCE [LARGE SCALE GENOMIC DNA]</scope>
    <source>
        <strain evidence="6 7">KT1a</strain>
    </source>
</reference>
<dbReference type="PANTHER" id="PTHR11545">
    <property type="entry name" value="RIBOSOMAL PROTEIN L13"/>
    <property type="match status" value="1"/>
</dbReference>
<evidence type="ECO:0000313" key="6">
    <source>
        <dbReference type="EMBL" id="GAA5812367.1"/>
    </source>
</evidence>
<dbReference type="Proteomes" id="UP001473302">
    <property type="component" value="Unassembled WGS sequence"/>
</dbReference>
<name>A0ABP9YZT1_9FUNG</name>
<evidence type="ECO:0000256" key="5">
    <source>
        <dbReference type="SAM" id="Phobius"/>
    </source>
</evidence>
<evidence type="ECO:0000256" key="1">
    <source>
        <dbReference type="ARBA" id="ARBA00006227"/>
    </source>
</evidence>
<keyword evidence="5" id="KW-1133">Transmembrane helix</keyword>
<keyword evidence="7" id="KW-1185">Reference proteome</keyword>
<evidence type="ECO:0000256" key="4">
    <source>
        <dbReference type="RuleBase" id="RU003877"/>
    </source>
</evidence>
<dbReference type="PROSITE" id="PS00783">
    <property type="entry name" value="RIBOSOMAL_L13"/>
    <property type="match status" value="1"/>
</dbReference>
<dbReference type="Pfam" id="PF00572">
    <property type="entry name" value="Ribosomal_L13"/>
    <property type="match status" value="1"/>
</dbReference>
<comment type="caution">
    <text evidence="6">The sequence shown here is derived from an EMBL/GenBank/DDBJ whole genome shotgun (WGS) entry which is preliminary data.</text>
</comment>
<dbReference type="SUPFAM" id="SSF52161">
    <property type="entry name" value="Ribosomal protein L13"/>
    <property type="match status" value="1"/>
</dbReference>
<dbReference type="InterPro" id="IPR005823">
    <property type="entry name" value="Ribosomal_uL13_bac-type"/>
</dbReference>
<dbReference type="NCBIfam" id="TIGR01066">
    <property type="entry name" value="rplM_bact"/>
    <property type="match status" value="1"/>
</dbReference>
<dbReference type="InterPro" id="IPR007681">
    <property type="entry name" value="Mog1"/>
</dbReference>
<dbReference type="InterPro" id="IPR005822">
    <property type="entry name" value="Ribosomal_uL13"/>
</dbReference>
<dbReference type="InterPro" id="IPR016123">
    <property type="entry name" value="Mog1/PsbP_a/b/a-sand"/>
</dbReference>
<dbReference type="Pfam" id="PF04603">
    <property type="entry name" value="Mog1"/>
    <property type="match status" value="1"/>
</dbReference>
<proteinExistence type="inferred from homology"/>